<dbReference type="Proteomes" id="UP001243623">
    <property type="component" value="Chromosome"/>
</dbReference>
<dbReference type="Pfam" id="PF04093">
    <property type="entry name" value="MreD"/>
    <property type="match status" value="1"/>
</dbReference>
<sequence length="162" mass="17845">MKRFLTWSGIIITALILQSTFFAVFAYNGIKPDLLLIIVISSALLYGKDHGVVTGFFAGLLQDLSTGTFFGVNTFSKMLLGYGFGIAEEHVFKENALLPVVAILMGSFVNTLMTMIFMLLLGHKVELSNAIISVLCPVLIYNLIMAFPIYKLVNKIGTWLKA</sequence>
<name>A0A9Y2ESV8_9FIRM</name>
<comment type="similarity">
    <text evidence="2">Belongs to the MreD family.</text>
</comment>
<feature type="transmembrane region" description="Helical" evidence="8">
    <location>
        <begin position="64"/>
        <end position="84"/>
    </location>
</feature>
<evidence type="ECO:0000256" key="8">
    <source>
        <dbReference type="SAM" id="Phobius"/>
    </source>
</evidence>
<dbReference type="GO" id="GO:0008360">
    <property type="term" value="P:regulation of cell shape"/>
    <property type="evidence" value="ECO:0007669"/>
    <property type="project" value="UniProtKB-KW"/>
</dbReference>
<keyword evidence="10" id="KW-1185">Reference proteome</keyword>
<evidence type="ECO:0000256" key="5">
    <source>
        <dbReference type="ARBA" id="ARBA00022960"/>
    </source>
</evidence>
<evidence type="ECO:0000256" key="1">
    <source>
        <dbReference type="ARBA" id="ARBA00004651"/>
    </source>
</evidence>
<dbReference type="RefSeq" id="WP_147667715.1">
    <property type="nucleotide sequence ID" value="NZ_CP120678.1"/>
</dbReference>
<feature type="transmembrane region" description="Helical" evidence="8">
    <location>
        <begin position="127"/>
        <end position="150"/>
    </location>
</feature>
<accession>A0A9Y2ESV8</accession>
<dbReference type="Gene3D" id="1.10.1760.20">
    <property type="match status" value="1"/>
</dbReference>
<keyword evidence="5" id="KW-0133">Cell shape</keyword>
<keyword evidence="4 8" id="KW-0812">Transmembrane</keyword>
<dbReference type="GO" id="GO:0005886">
    <property type="term" value="C:plasma membrane"/>
    <property type="evidence" value="ECO:0007669"/>
    <property type="project" value="UniProtKB-SubCell"/>
</dbReference>
<proteinExistence type="inferred from homology"/>
<evidence type="ECO:0000256" key="2">
    <source>
        <dbReference type="ARBA" id="ARBA00007776"/>
    </source>
</evidence>
<keyword evidence="7 8" id="KW-0472">Membrane</keyword>
<evidence type="ECO:0000313" key="9">
    <source>
        <dbReference type="EMBL" id="WIW71403.1"/>
    </source>
</evidence>
<protein>
    <submittedName>
        <fullName evidence="9">Rod shape-determining protein MreD</fullName>
    </submittedName>
</protein>
<dbReference type="PIRSF" id="PIRSF037497">
    <property type="entry name" value="MreD_Clostridium/Treponema_prd"/>
    <property type="match status" value="1"/>
</dbReference>
<keyword evidence="6 8" id="KW-1133">Transmembrane helix</keyword>
<evidence type="ECO:0000313" key="10">
    <source>
        <dbReference type="Proteomes" id="UP001243623"/>
    </source>
</evidence>
<evidence type="ECO:0000256" key="7">
    <source>
        <dbReference type="ARBA" id="ARBA00023136"/>
    </source>
</evidence>
<dbReference type="EMBL" id="CP120678">
    <property type="protein sequence ID" value="WIW71403.1"/>
    <property type="molecule type" value="Genomic_DNA"/>
</dbReference>
<dbReference type="InterPro" id="IPR007227">
    <property type="entry name" value="Cell_shape_determining_MreD"/>
</dbReference>
<dbReference type="AlphaFoldDB" id="A0A9Y2ESV8"/>
<organism evidence="9 10">
    <name type="scientific">Selenobaculum gibii</name>
    <dbReference type="NCBI Taxonomy" id="3054208"/>
    <lineage>
        <taxon>Bacteria</taxon>
        <taxon>Bacillati</taxon>
        <taxon>Bacillota</taxon>
        <taxon>Negativicutes</taxon>
        <taxon>Selenomonadales</taxon>
        <taxon>Selenomonadaceae</taxon>
        <taxon>Selenobaculum</taxon>
    </lineage>
</organism>
<keyword evidence="3" id="KW-1003">Cell membrane</keyword>
<feature type="transmembrane region" description="Helical" evidence="8">
    <location>
        <begin position="96"/>
        <end position="121"/>
    </location>
</feature>
<evidence type="ECO:0000256" key="3">
    <source>
        <dbReference type="ARBA" id="ARBA00022475"/>
    </source>
</evidence>
<reference evidence="9" key="1">
    <citation type="submission" date="2023-03" db="EMBL/GenBank/DDBJ databases">
        <title>Selenobaculum gbiensis gen. nov. sp. nov., a new bacterium isolated from the gut microbiota of IBD patient.</title>
        <authorList>
            <person name="Yeo S."/>
            <person name="Park H."/>
            <person name="Huh C.S."/>
        </authorList>
    </citation>
    <scope>NUCLEOTIDE SEQUENCE</scope>
    <source>
        <strain evidence="9">ICN-92133</strain>
    </source>
</reference>
<gene>
    <name evidence="9" type="primary">mreD</name>
    <name evidence="9" type="ORF">P3F81_03565</name>
</gene>
<dbReference type="NCBIfam" id="TIGR03426">
    <property type="entry name" value="shape_MreD"/>
    <property type="match status" value="1"/>
</dbReference>
<evidence type="ECO:0000256" key="4">
    <source>
        <dbReference type="ARBA" id="ARBA00022692"/>
    </source>
</evidence>
<evidence type="ECO:0000256" key="6">
    <source>
        <dbReference type="ARBA" id="ARBA00022989"/>
    </source>
</evidence>
<comment type="subcellular location">
    <subcellularLocation>
        <location evidence="1">Cell membrane</location>
        <topology evidence="1">Multi-pass membrane protein</topology>
    </subcellularLocation>
</comment>
<dbReference type="InterPro" id="IPR017225">
    <property type="entry name" value="Cell_shape_determin_MreD_prd"/>
</dbReference>
<feature type="transmembrane region" description="Helical" evidence="8">
    <location>
        <begin position="6"/>
        <end position="27"/>
    </location>
</feature>
<dbReference type="KEGG" id="sgbi:P3F81_03565"/>